<evidence type="ECO:0000256" key="6">
    <source>
        <dbReference type="PROSITE-ProRule" id="PRU10007"/>
    </source>
</evidence>
<dbReference type="Gene3D" id="3.40.309.10">
    <property type="entry name" value="Aldehyde Dehydrogenase, Chain A, domain 2"/>
    <property type="match status" value="1"/>
</dbReference>
<evidence type="ECO:0000256" key="7">
    <source>
        <dbReference type="RuleBase" id="RU003345"/>
    </source>
</evidence>
<dbReference type="Proteomes" id="UP001197093">
    <property type="component" value="Unassembled WGS sequence"/>
</dbReference>
<comment type="similarity">
    <text evidence="1 7">Belongs to the aldehyde dehydrogenase family.</text>
</comment>
<dbReference type="InterPro" id="IPR016163">
    <property type="entry name" value="Ald_DH_C"/>
</dbReference>
<dbReference type="EMBL" id="JAHCVI010000003">
    <property type="protein sequence ID" value="KAG7288177.1"/>
    <property type="molecule type" value="Genomic_DNA"/>
</dbReference>
<evidence type="ECO:0000256" key="4">
    <source>
        <dbReference type="ARBA" id="ARBA00024226"/>
    </source>
</evidence>
<sequence>MSVEVITTISPTTDEPILTRNGVSAEELEQLPEIATQAFESWRKTTLQERQDIVKKALKILEQKKDELATELTVQMGRPIAYTAKEVATAVKRAEYLLKISEETLKDTPGEAEKGFKRFIRKVPVGPVLIIFAWNYPYLILVNALIPALLSGNSVILKPSPQTPTVVEQVAKAFTEAGLPSGVIQYFHSGSPTIIESIVRNPKIALVCFTGSVAGGVAVQGAASDRIVNVGLELGGKDPAYVRGDVDIAWAAEEIVDGAVFNSGQSCCSIERVYVDEKIHDDFVSAVQNVLKGYKLGDPLDQETHLGPVISKRSKETIEGHIKDALDKGATNATPENETFSKLPDRGNFVVPTLLTNVDHSMTVMKDETFGPVIPIMKVKGDDEAVKLMNDSEFGLTASIWTKDTEKGYDLCNAVEAGTVFVNRCDFPSPDLAWTGWKNSGKGVTLSKFGFDQFVKLKSYHLKDYPK</sequence>
<dbReference type="FunFam" id="3.40.309.10:FF:000009">
    <property type="entry name" value="Aldehyde dehydrogenase A"/>
    <property type="match status" value="1"/>
</dbReference>
<dbReference type="Gene3D" id="3.40.605.10">
    <property type="entry name" value="Aldehyde Dehydrogenase, Chain A, domain 1"/>
    <property type="match status" value="1"/>
</dbReference>
<feature type="active site" evidence="6">
    <location>
        <position position="233"/>
    </location>
</feature>
<evidence type="ECO:0000313" key="10">
    <source>
        <dbReference type="EMBL" id="KAG7288177.1"/>
    </source>
</evidence>
<dbReference type="Pfam" id="PF00171">
    <property type="entry name" value="Aldedh"/>
    <property type="match status" value="1"/>
</dbReference>
<dbReference type="GO" id="GO:0004029">
    <property type="term" value="F:aldehyde dehydrogenase (NAD+) activity"/>
    <property type="evidence" value="ECO:0007669"/>
    <property type="project" value="UniProtKB-EC"/>
</dbReference>
<evidence type="ECO:0000256" key="1">
    <source>
        <dbReference type="ARBA" id="ARBA00009986"/>
    </source>
</evidence>
<evidence type="ECO:0000256" key="8">
    <source>
        <dbReference type="SAM" id="Phobius"/>
    </source>
</evidence>
<dbReference type="PANTHER" id="PTHR11699">
    <property type="entry name" value="ALDEHYDE DEHYDROGENASE-RELATED"/>
    <property type="match status" value="1"/>
</dbReference>
<dbReference type="AlphaFoldDB" id="A0AAD4EVD4"/>
<dbReference type="InterPro" id="IPR016162">
    <property type="entry name" value="Ald_DH_N"/>
</dbReference>
<dbReference type="InterPro" id="IPR016161">
    <property type="entry name" value="Ald_DH/histidinol_DH"/>
</dbReference>
<keyword evidence="3 7" id="KW-0560">Oxidoreductase</keyword>
<dbReference type="InterPro" id="IPR015590">
    <property type="entry name" value="Aldehyde_DH_dom"/>
</dbReference>
<comment type="caution">
    <text evidence="10">The sequence shown here is derived from an EMBL/GenBank/DDBJ whole genome shotgun (WGS) entry which is preliminary data.</text>
</comment>
<dbReference type="SUPFAM" id="SSF53720">
    <property type="entry name" value="ALDH-like"/>
    <property type="match status" value="1"/>
</dbReference>
<keyword evidence="8" id="KW-0812">Transmembrane</keyword>
<dbReference type="CDD" id="cd07102">
    <property type="entry name" value="ALDH_EDX86601"/>
    <property type="match status" value="1"/>
</dbReference>
<comment type="catalytic activity">
    <reaction evidence="5">
        <text>an aldehyde + NAD(+) + H2O = a carboxylate + NADH + 2 H(+)</text>
        <dbReference type="Rhea" id="RHEA:16185"/>
        <dbReference type="ChEBI" id="CHEBI:15377"/>
        <dbReference type="ChEBI" id="CHEBI:15378"/>
        <dbReference type="ChEBI" id="CHEBI:17478"/>
        <dbReference type="ChEBI" id="CHEBI:29067"/>
        <dbReference type="ChEBI" id="CHEBI:57540"/>
        <dbReference type="ChEBI" id="CHEBI:57945"/>
        <dbReference type="EC" id="1.2.1.3"/>
    </reaction>
</comment>
<dbReference type="FunFam" id="3.40.605.10:FF:000012">
    <property type="entry name" value="NAD-dependent succinate-semialdehyde dehydrogenase"/>
    <property type="match status" value="1"/>
</dbReference>
<keyword evidence="8" id="KW-1133">Transmembrane helix</keyword>
<evidence type="ECO:0000256" key="2">
    <source>
        <dbReference type="ARBA" id="ARBA00022857"/>
    </source>
</evidence>
<dbReference type="PROSITE" id="PS00687">
    <property type="entry name" value="ALDEHYDE_DEHYDR_GLU"/>
    <property type="match status" value="1"/>
</dbReference>
<feature type="domain" description="Aldehyde dehydrogenase" evidence="9">
    <location>
        <begin position="5"/>
        <end position="459"/>
    </location>
</feature>
<keyword evidence="2" id="KW-0521">NADP</keyword>
<evidence type="ECO:0000256" key="5">
    <source>
        <dbReference type="ARBA" id="ARBA00049194"/>
    </source>
</evidence>
<gene>
    <name evidence="10" type="ORF">NEMBOFW57_007702</name>
</gene>
<dbReference type="InterPro" id="IPR029510">
    <property type="entry name" value="Ald_DH_CS_GLU"/>
</dbReference>
<keyword evidence="8" id="KW-0472">Membrane</keyword>
<keyword evidence="11" id="KW-1185">Reference proteome</keyword>
<evidence type="ECO:0000259" key="9">
    <source>
        <dbReference type="Pfam" id="PF00171"/>
    </source>
</evidence>
<accession>A0AAD4EVD4</accession>
<evidence type="ECO:0000313" key="11">
    <source>
        <dbReference type="Proteomes" id="UP001197093"/>
    </source>
</evidence>
<dbReference type="EC" id="1.2.1.3" evidence="4"/>
<reference evidence="10" key="1">
    <citation type="submission" date="2023-02" db="EMBL/GenBank/DDBJ databases">
        <authorList>
            <person name="Palmer J.M."/>
        </authorList>
    </citation>
    <scope>NUCLEOTIDE SEQUENCE</scope>
    <source>
        <strain evidence="10">FW57</strain>
    </source>
</reference>
<protein>
    <recommendedName>
        <fullName evidence="4">aldehyde dehydrogenase (NAD(+))</fullName>
        <ecNumber evidence="4">1.2.1.3</ecNumber>
    </recommendedName>
</protein>
<proteinExistence type="inferred from homology"/>
<feature type="transmembrane region" description="Helical" evidence="8">
    <location>
        <begin position="128"/>
        <end position="150"/>
    </location>
</feature>
<name>A0AAD4EVD4_9PEZI</name>
<evidence type="ECO:0000256" key="3">
    <source>
        <dbReference type="ARBA" id="ARBA00023002"/>
    </source>
</evidence>
<organism evidence="10 11">
    <name type="scientific">Staphylotrichum longicolle</name>
    <dbReference type="NCBI Taxonomy" id="669026"/>
    <lineage>
        <taxon>Eukaryota</taxon>
        <taxon>Fungi</taxon>
        <taxon>Dikarya</taxon>
        <taxon>Ascomycota</taxon>
        <taxon>Pezizomycotina</taxon>
        <taxon>Sordariomycetes</taxon>
        <taxon>Sordariomycetidae</taxon>
        <taxon>Sordariales</taxon>
        <taxon>Chaetomiaceae</taxon>
        <taxon>Staphylotrichum</taxon>
    </lineage>
</organism>